<comment type="caution">
    <text evidence="9">The sequence shown here is derived from an EMBL/GenBank/DDBJ whole genome shotgun (WGS) entry which is preliminary data.</text>
</comment>
<evidence type="ECO:0000256" key="8">
    <source>
        <dbReference type="SAM" id="Phobius"/>
    </source>
</evidence>
<protein>
    <submittedName>
        <fullName evidence="9">Spore germination protein</fullName>
    </submittedName>
</protein>
<evidence type="ECO:0000256" key="2">
    <source>
        <dbReference type="ARBA" id="ARBA00007998"/>
    </source>
</evidence>
<feature type="transmembrane region" description="Helical" evidence="8">
    <location>
        <begin position="35"/>
        <end position="55"/>
    </location>
</feature>
<evidence type="ECO:0000256" key="5">
    <source>
        <dbReference type="ARBA" id="ARBA00022692"/>
    </source>
</evidence>
<dbReference type="GO" id="GO:0009847">
    <property type="term" value="P:spore germination"/>
    <property type="evidence" value="ECO:0007669"/>
    <property type="project" value="InterPro"/>
</dbReference>
<accession>A0A2R9SUQ7</accession>
<dbReference type="PANTHER" id="PTHR34975:SF2">
    <property type="entry name" value="SPORE GERMINATION PROTEIN A2"/>
    <property type="match status" value="1"/>
</dbReference>
<keyword evidence="5 8" id="KW-0812">Transmembrane</keyword>
<dbReference type="Pfam" id="PF03845">
    <property type="entry name" value="Spore_permease"/>
    <property type="match status" value="1"/>
</dbReference>
<keyword evidence="7 8" id="KW-0472">Membrane</keyword>
<dbReference type="GO" id="GO:0016020">
    <property type="term" value="C:membrane"/>
    <property type="evidence" value="ECO:0007669"/>
    <property type="project" value="UniProtKB-SubCell"/>
</dbReference>
<dbReference type="AlphaFoldDB" id="A0A2R9SUQ7"/>
<reference evidence="9 10" key="1">
    <citation type="journal article" date="2010" name="BMC Genomics">
        <title>Genome sequence of the pattern forming Paenibacillus vortex bacterium reveals potential for thriving in complex environments.</title>
        <authorList>
            <person name="Sirota-Madi A."/>
            <person name="Olender T."/>
            <person name="Helman Y."/>
            <person name="Ingham C."/>
            <person name="Brainis I."/>
            <person name="Roth D."/>
            <person name="Hagi E."/>
            <person name="Brodsky L."/>
            <person name="Leshkowitz D."/>
            <person name="Galatenko V."/>
            <person name="Nikolaev V."/>
            <person name="Mugasimangalam R.C."/>
            <person name="Bransburg-Zabary S."/>
            <person name="Gutnick D.L."/>
            <person name="Lancet D."/>
            <person name="Ben-Jacob E."/>
        </authorList>
    </citation>
    <scope>NUCLEOTIDE SEQUENCE [LARGE SCALE GENOMIC DNA]</scope>
    <source>
        <strain evidence="9 10">V453</strain>
    </source>
</reference>
<dbReference type="PANTHER" id="PTHR34975">
    <property type="entry name" value="SPORE GERMINATION PROTEIN A2"/>
    <property type="match status" value="1"/>
</dbReference>
<feature type="transmembrane region" description="Helical" evidence="8">
    <location>
        <begin position="9"/>
        <end position="29"/>
    </location>
</feature>
<dbReference type="KEGG" id="pvo:PVOR_15569"/>
<keyword evidence="4" id="KW-0309">Germination</keyword>
<feature type="transmembrane region" description="Helical" evidence="8">
    <location>
        <begin position="112"/>
        <end position="133"/>
    </location>
</feature>
<evidence type="ECO:0000313" key="9">
    <source>
        <dbReference type="EMBL" id="EFU41063.1"/>
    </source>
</evidence>
<evidence type="ECO:0000256" key="4">
    <source>
        <dbReference type="ARBA" id="ARBA00022544"/>
    </source>
</evidence>
<sequence>MAKGGLQSAVMYVVCHMGLIFFLYPSRFFSAMQTGHWIGIVFSYAVQMTVVFLYIMGLRFAKNQTVIDIFRSAGRVVPWIVLLPAFLYLVVAFIVTIRAYSEMLTLIFLSNTPLWAILLLLFLVAFVMAWQGIGSMARTALLLAILFSGPLLFVLYLSFQNVDWYYALPFVGHKQTFTFITDVEFQVSLFVYAGGFFFLGLLPVSIPINMKKMAIGGLLLLPMYLLSVYLPLLTFGQSTAELYEFPMLMTIDTVNVTWLMFVPDHHILPRSSLDGLLLCYTWQSPYGL</sequence>
<comment type="similarity">
    <text evidence="2">Belongs to the amino acid-polyamine-organocation (APC) superfamily. Spore germination protein (SGP) (TC 2.A.3.9) family.</text>
</comment>
<evidence type="ECO:0000256" key="3">
    <source>
        <dbReference type="ARBA" id="ARBA00022448"/>
    </source>
</evidence>
<evidence type="ECO:0000256" key="6">
    <source>
        <dbReference type="ARBA" id="ARBA00022989"/>
    </source>
</evidence>
<organism evidence="9 10">
    <name type="scientific">Paenibacillus vortex V453</name>
    <dbReference type="NCBI Taxonomy" id="715225"/>
    <lineage>
        <taxon>Bacteria</taxon>
        <taxon>Bacillati</taxon>
        <taxon>Bacillota</taxon>
        <taxon>Bacilli</taxon>
        <taxon>Bacillales</taxon>
        <taxon>Paenibacillaceae</taxon>
        <taxon>Paenibacillus</taxon>
    </lineage>
</organism>
<gene>
    <name evidence="9" type="ORF">PVOR_15569</name>
</gene>
<proteinExistence type="inferred from homology"/>
<feature type="transmembrane region" description="Helical" evidence="8">
    <location>
        <begin position="185"/>
        <end position="206"/>
    </location>
</feature>
<evidence type="ECO:0000256" key="1">
    <source>
        <dbReference type="ARBA" id="ARBA00004141"/>
    </source>
</evidence>
<evidence type="ECO:0000313" key="10">
    <source>
        <dbReference type="Proteomes" id="UP000003094"/>
    </source>
</evidence>
<name>A0A2R9SUQ7_9BACL</name>
<evidence type="ECO:0000256" key="7">
    <source>
        <dbReference type="ARBA" id="ARBA00023136"/>
    </source>
</evidence>
<feature type="transmembrane region" description="Helical" evidence="8">
    <location>
        <begin position="140"/>
        <end position="159"/>
    </location>
</feature>
<keyword evidence="3" id="KW-0813">Transport</keyword>
<comment type="subcellular location">
    <subcellularLocation>
        <location evidence="1">Membrane</location>
        <topology evidence="1">Multi-pass membrane protein</topology>
    </subcellularLocation>
</comment>
<feature type="transmembrane region" description="Helical" evidence="8">
    <location>
        <begin position="76"/>
        <end position="100"/>
    </location>
</feature>
<feature type="transmembrane region" description="Helical" evidence="8">
    <location>
        <begin position="213"/>
        <end position="233"/>
    </location>
</feature>
<keyword evidence="10" id="KW-1185">Reference proteome</keyword>
<dbReference type="Proteomes" id="UP000003094">
    <property type="component" value="Unassembled WGS sequence"/>
</dbReference>
<dbReference type="InterPro" id="IPR004761">
    <property type="entry name" value="Spore_GerAB"/>
</dbReference>
<dbReference type="EMBL" id="ADHJ01000023">
    <property type="protein sequence ID" value="EFU41063.1"/>
    <property type="molecule type" value="Genomic_DNA"/>
</dbReference>
<keyword evidence="6 8" id="KW-1133">Transmembrane helix</keyword>
<dbReference type="RefSeq" id="WP_006209911.1">
    <property type="nucleotide sequence ID" value="NZ_ADHJ01000023.1"/>
</dbReference>